<reference evidence="4" key="3">
    <citation type="submission" date="2023-06" db="EMBL/GenBank/DDBJ databases">
        <title>Pangenomics reveal diversification of enzyme families and niche specialization in globally abundant SAR202 bacteria.</title>
        <authorList>
            <person name="Saw J.H.W."/>
        </authorList>
    </citation>
    <scope>NUCLEOTIDE SEQUENCE [LARGE SCALE GENOMIC DNA]</scope>
    <source>
        <strain evidence="4">JH1073</strain>
    </source>
</reference>
<sequence length="208" mass="22743">MFKRFGALAMLSLAATAVFIVGCGDGGIGASPKPTLAPTSIQPTWIRITVTPQPTETPTPTPSPTPTISPQDIDYGPPEFPLELDPDLVEERPEDDVIFKGWTRFLNNTAVVRREGEPPLHLCLNGLIMTANGPHPDLQNWRVQRSAALSFLDWGTIAVRVDIVGGPWAGREWTPLTLVRRVDKVFLTNNPNPAEADITRSDICLQSL</sequence>
<evidence type="ECO:0000256" key="1">
    <source>
        <dbReference type="SAM" id="MobiDB-lite"/>
    </source>
</evidence>
<dbReference type="RefSeq" id="WP_342826400.1">
    <property type="nucleotide sequence ID" value="NZ_CP046146.1"/>
</dbReference>
<feature type="compositionally biased region" description="Pro residues" evidence="1">
    <location>
        <begin position="55"/>
        <end position="67"/>
    </location>
</feature>
<dbReference type="Proteomes" id="UP001219901">
    <property type="component" value="Chromosome"/>
</dbReference>
<gene>
    <name evidence="2" type="ORF">GKO46_11770</name>
    <name evidence="3" type="ORF">GKO48_09765</name>
</gene>
<dbReference type="PROSITE" id="PS51257">
    <property type="entry name" value="PROKAR_LIPOPROTEIN"/>
    <property type="match status" value="1"/>
</dbReference>
<evidence type="ECO:0000313" key="5">
    <source>
        <dbReference type="Proteomes" id="UP001321249"/>
    </source>
</evidence>
<dbReference type="EMBL" id="WMBE01000003">
    <property type="protein sequence ID" value="MDG0867746.1"/>
    <property type="molecule type" value="Genomic_DNA"/>
</dbReference>
<accession>A0AAJ6CS34</accession>
<evidence type="ECO:0000313" key="2">
    <source>
        <dbReference type="EMBL" id="MDG0867746.1"/>
    </source>
</evidence>
<protein>
    <submittedName>
        <fullName evidence="3">Uncharacterized protein</fullName>
    </submittedName>
</protein>
<feature type="region of interest" description="Disordered" evidence="1">
    <location>
        <begin position="51"/>
        <end position="72"/>
    </location>
</feature>
<dbReference type="EMBL" id="CP046147">
    <property type="protein sequence ID" value="WFG39891.1"/>
    <property type="molecule type" value="Genomic_DNA"/>
</dbReference>
<evidence type="ECO:0000313" key="4">
    <source>
        <dbReference type="Proteomes" id="UP001219901"/>
    </source>
</evidence>
<name>A0AAJ6CS34_9CHLR</name>
<reference evidence="3" key="2">
    <citation type="journal article" date="2023" name="Nat. Commun.">
        <title>Cultivation of marine bacteria of the SAR202 clade.</title>
        <authorList>
            <person name="Lim Y."/>
            <person name="Seo J.H."/>
            <person name="Giovannoni S.J."/>
            <person name="Kang I."/>
            <person name="Cho J.C."/>
        </authorList>
    </citation>
    <scope>NUCLEOTIDE SEQUENCE</scope>
    <source>
        <strain evidence="3">JH1073</strain>
    </source>
</reference>
<dbReference type="Proteomes" id="UP001321249">
    <property type="component" value="Unassembled WGS sequence"/>
</dbReference>
<reference evidence="4 5" key="1">
    <citation type="submission" date="2019-11" db="EMBL/GenBank/DDBJ databases">
        <authorList>
            <person name="Cho J.-C."/>
        </authorList>
    </citation>
    <scope>NUCLEOTIDE SEQUENCE [LARGE SCALE GENOMIC DNA]</scope>
    <source>
        <strain evidence="3 4">JH1073</strain>
        <strain evidence="2 5">JH702</strain>
    </source>
</reference>
<organism evidence="3 4">
    <name type="scientific">Candidatus Lucifugimonas marina</name>
    <dbReference type="NCBI Taxonomy" id="3038979"/>
    <lineage>
        <taxon>Bacteria</taxon>
        <taxon>Bacillati</taxon>
        <taxon>Chloroflexota</taxon>
        <taxon>Dehalococcoidia</taxon>
        <taxon>SAR202 cluster</taxon>
        <taxon>Candidatus Lucifugimonadales</taxon>
        <taxon>Candidatus Lucifugimonadaceae</taxon>
        <taxon>Candidatus Lucifugimonas</taxon>
    </lineage>
</organism>
<evidence type="ECO:0000313" key="3">
    <source>
        <dbReference type="EMBL" id="WFG39891.1"/>
    </source>
</evidence>
<keyword evidence="4" id="KW-1185">Reference proteome</keyword>
<proteinExistence type="predicted"/>
<dbReference type="AlphaFoldDB" id="A0AAJ6CS34"/>